<accession>A0ABP1C3E3</accession>
<evidence type="ECO:0000313" key="1">
    <source>
        <dbReference type="EMBL" id="CAK9883378.1"/>
    </source>
</evidence>
<dbReference type="EMBL" id="OZ023710">
    <property type="protein sequence ID" value="CAK9883378.1"/>
    <property type="molecule type" value="Genomic_DNA"/>
</dbReference>
<evidence type="ECO:0000313" key="2">
    <source>
        <dbReference type="Proteomes" id="UP001497522"/>
    </source>
</evidence>
<protein>
    <submittedName>
        <fullName evidence="1">Uncharacterized protein</fullName>
    </submittedName>
</protein>
<gene>
    <name evidence="1" type="ORF">CSSPJE1EN2_LOCUS24629</name>
</gene>
<dbReference type="Proteomes" id="UP001497522">
    <property type="component" value="Chromosome 9"/>
</dbReference>
<proteinExistence type="predicted"/>
<organism evidence="1 2">
    <name type="scientific">Sphagnum jensenii</name>
    <dbReference type="NCBI Taxonomy" id="128206"/>
    <lineage>
        <taxon>Eukaryota</taxon>
        <taxon>Viridiplantae</taxon>
        <taxon>Streptophyta</taxon>
        <taxon>Embryophyta</taxon>
        <taxon>Bryophyta</taxon>
        <taxon>Sphagnophytina</taxon>
        <taxon>Sphagnopsida</taxon>
        <taxon>Sphagnales</taxon>
        <taxon>Sphagnaceae</taxon>
        <taxon>Sphagnum</taxon>
    </lineage>
</organism>
<name>A0ABP1C3E3_9BRYO</name>
<keyword evidence="2" id="KW-1185">Reference proteome</keyword>
<reference evidence="1" key="1">
    <citation type="submission" date="2024-03" db="EMBL/GenBank/DDBJ databases">
        <authorList>
            <consortium name="ELIXIR-Norway"/>
            <consortium name="Elixir Norway"/>
        </authorList>
    </citation>
    <scope>NUCLEOTIDE SEQUENCE</scope>
</reference>
<sequence>MRNCSQNVGSSTPSNSAVDRNLKHFQTHHNVTYSTYKSCEKSQKELATENLGFTAIDVALWEKKNAEEEEEDEGSTESGKAAAHFMNLSPPRWQPATWQRSRRFYLRFSFSFHVARHYRTNSQSYKATVHMSLTNWDSSPVSSPTHLCHPPR</sequence>